<dbReference type="SUPFAM" id="SSF46894">
    <property type="entry name" value="C-terminal effector domain of the bipartite response regulators"/>
    <property type="match status" value="1"/>
</dbReference>
<dbReference type="InterPro" id="IPR001867">
    <property type="entry name" value="OmpR/PhoB-type_DNA-bd"/>
</dbReference>
<dbReference type="PANTHER" id="PTHR35807">
    <property type="entry name" value="TRANSCRIPTIONAL REGULATOR REDD-RELATED"/>
    <property type="match status" value="1"/>
</dbReference>
<dbReference type="PROSITE" id="PS51755">
    <property type="entry name" value="OMPR_PHOB"/>
    <property type="match status" value="1"/>
</dbReference>
<evidence type="ECO:0000259" key="6">
    <source>
        <dbReference type="PROSITE" id="PS51755"/>
    </source>
</evidence>
<accession>A0A8J3BWX8</accession>
<dbReference type="GO" id="GO:0003677">
    <property type="term" value="F:DNA binding"/>
    <property type="evidence" value="ECO:0007669"/>
    <property type="project" value="UniProtKB-UniRule"/>
</dbReference>
<dbReference type="InterPro" id="IPR016032">
    <property type="entry name" value="Sig_transdc_resp-reg_C-effctor"/>
</dbReference>
<dbReference type="InterPro" id="IPR005158">
    <property type="entry name" value="BTAD"/>
</dbReference>
<dbReference type="InterPro" id="IPR011990">
    <property type="entry name" value="TPR-like_helical_dom_sf"/>
</dbReference>
<evidence type="ECO:0000256" key="2">
    <source>
        <dbReference type="ARBA" id="ARBA00023015"/>
    </source>
</evidence>
<dbReference type="Pfam" id="PF03704">
    <property type="entry name" value="BTAD"/>
    <property type="match status" value="1"/>
</dbReference>
<name>A0A8J3BWX8_9ACTN</name>
<evidence type="ECO:0000256" key="1">
    <source>
        <dbReference type="ARBA" id="ARBA00005820"/>
    </source>
</evidence>
<keyword evidence="4" id="KW-0804">Transcription</keyword>
<evidence type="ECO:0000256" key="3">
    <source>
        <dbReference type="ARBA" id="ARBA00023125"/>
    </source>
</evidence>
<dbReference type="GO" id="GO:0000160">
    <property type="term" value="P:phosphorelay signal transduction system"/>
    <property type="evidence" value="ECO:0007669"/>
    <property type="project" value="InterPro"/>
</dbReference>
<keyword evidence="8" id="KW-1185">Reference proteome</keyword>
<evidence type="ECO:0000313" key="7">
    <source>
        <dbReference type="EMBL" id="GGK86624.1"/>
    </source>
</evidence>
<comment type="caution">
    <text evidence="7">The sequence shown here is derived from an EMBL/GenBank/DDBJ whole genome shotgun (WGS) entry which is preliminary data.</text>
</comment>
<proteinExistence type="inferred from homology"/>
<dbReference type="SMART" id="SM00862">
    <property type="entry name" value="Trans_reg_C"/>
    <property type="match status" value="1"/>
</dbReference>
<dbReference type="Gene3D" id="1.25.40.10">
    <property type="entry name" value="Tetratricopeptide repeat domain"/>
    <property type="match status" value="1"/>
</dbReference>
<dbReference type="Proteomes" id="UP000656042">
    <property type="component" value="Unassembled WGS sequence"/>
</dbReference>
<dbReference type="SMART" id="SM01043">
    <property type="entry name" value="BTAD"/>
    <property type="match status" value="1"/>
</dbReference>
<dbReference type="SUPFAM" id="SSF48452">
    <property type="entry name" value="TPR-like"/>
    <property type="match status" value="1"/>
</dbReference>
<reference evidence="7" key="2">
    <citation type="submission" date="2020-09" db="EMBL/GenBank/DDBJ databases">
        <authorList>
            <person name="Sun Q."/>
            <person name="Zhou Y."/>
        </authorList>
    </citation>
    <scope>NUCLEOTIDE SEQUENCE</scope>
    <source>
        <strain evidence="7">CGMCC 4.7299</strain>
    </source>
</reference>
<dbReference type="InterPro" id="IPR051677">
    <property type="entry name" value="AfsR-DnrI-RedD_regulator"/>
</dbReference>
<dbReference type="InterPro" id="IPR036388">
    <property type="entry name" value="WH-like_DNA-bd_sf"/>
</dbReference>
<dbReference type="EMBL" id="BMMX01000006">
    <property type="protein sequence ID" value="GGK86624.1"/>
    <property type="molecule type" value="Genomic_DNA"/>
</dbReference>
<dbReference type="GO" id="GO:0006355">
    <property type="term" value="P:regulation of DNA-templated transcription"/>
    <property type="evidence" value="ECO:0007669"/>
    <property type="project" value="InterPro"/>
</dbReference>
<organism evidence="7 8">
    <name type="scientific">Mangrovihabitans endophyticus</name>
    <dbReference type="NCBI Taxonomy" id="1751298"/>
    <lineage>
        <taxon>Bacteria</taxon>
        <taxon>Bacillati</taxon>
        <taxon>Actinomycetota</taxon>
        <taxon>Actinomycetes</taxon>
        <taxon>Micromonosporales</taxon>
        <taxon>Micromonosporaceae</taxon>
        <taxon>Mangrovihabitans</taxon>
    </lineage>
</organism>
<evidence type="ECO:0000313" key="8">
    <source>
        <dbReference type="Proteomes" id="UP000656042"/>
    </source>
</evidence>
<feature type="DNA-binding region" description="OmpR/PhoB-type" evidence="5">
    <location>
        <begin position="11"/>
        <end position="111"/>
    </location>
</feature>
<sequence>MEQTYAQNGERDSQRRVGMRLLGPFEVVGPDGQTITPRPAKMRTLLVLLCAHADTVVSTAQLEAALWTDCRPRTAATALHVYVSRVRKHLEGHGAEPVGIATRCAGYVLESAVYDLDHQRLRHLVQRAERAEALGAVTEAVDILQEATALRRGSALADFRDVRVLNSVGRQLDEQFLVAYERKAELQMRLLRHAQLIPELYAVAAEYPTHERLHQLLMLCFYRAGRTAEALSVYAQLREHLVDAVGLEPSARSQRLQQRILHFDTILDESSALVI</sequence>
<comment type="similarity">
    <text evidence="1">Belongs to the AfsR/DnrI/RedD regulatory family.</text>
</comment>
<dbReference type="PANTHER" id="PTHR35807:SF1">
    <property type="entry name" value="TRANSCRIPTIONAL REGULATOR REDD"/>
    <property type="match status" value="1"/>
</dbReference>
<gene>
    <name evidence="7" type="ORF">GCM10012284_20990</name>
</gene>
<feature type="domain" description="OmpR/PhoB-type" evidence="6">
    <location>
        <begin position="11"/>
        <end position="111"/>
    </location>
</feature>
<dbReference type="Pfam" id="PF00486">
    <property type="entry name" value="Trans_reg_C"/>
    <property type="match status" value="1"/>
</dbReference>
<keyword evidence="3 5" id="KW-0238">DNA-binding</keyword>
<protein>
    <recommendedName>
        <fullName evidence="6">OmpR/PhoB-type domain-containing protein</fullName>
    </recommendedName>
</protein>
<evidence type="ECO:0000256" key="5">
    <source>
        <dbReference type="PROSITE-ProRule" id="PRU01091"/>
    </source>
</evidence>
<dbReference type="AlphaFoldDB" id="A0A8J3BWX8"/>
<keyword evidence="2" id="KW-0805">Transcription regulation</keyword>
<evidence type="ECO:0000256" key="4">
    <source>
        <dbReference type="ARBA" id="ARBA00023163"/>
    </source>
</evidence>
<dbReference type="CDD" id="cd15831">
    <property type="entry name" value="BTAD"/>
    <property type="match status" value="1"/>
</dbReference>
<reference evidence="7" key="1">
    <citation type="journal article" date="2014" name="Int. J. Syst. Evol. Microbiol.">
        <title>Complete genome sequence of Corynebacterium casei LMG S-19264T (=DSM 44701T), isolated from a smear-ripened cheese.</title>
        <authorList>
            <consortium name="US DOE Joint Genome Institute (JGI-PGF)"/>
            <person name="Walter F."/>
            <person name="Albersmeier A."/>
            <person name="Kalinowski J."/>
            <person name="Ruckert C."/>
        </authorList>
    </citation>
    <scope>NUCLEOTIDE SEQUENCE</scope>
    <source>
        <strain evidence="7">CGMCC 4.7299</strain>
    </source>
</reference>
<dbReference type="Gene3D" id="1.10.10.10">
    <property type="entry name" value="Winged helix-like DNA-binding domain superfamily/Winged helix DNA-binding domain"/>
    <property type="match status" value="1"/>
</dbReference>